<evidence type="ECO:0000313" key="2">
    <source>
        <dbReference type="EMBL" id="WHY54059.1"/>
    </source>
</evidence>
<evidence type="ECO:0000313" key="3">
    <source>
        <dbReference type="Proteomes" id="UP001178322"/>
    </source>
</evidence>
<dbReference type="InterPro" id="IPR000073">
    <property type="entry name" value="AB_hydrolase_1"/>
</dbReference>
<accession>A0AAX3X317</accession>
<dbReference type="Pfam" id="PF00561">
    <property type="entry name" value="Abhydrolase_1"/>
    <property type="match status" value="1"/>
</dbReference>
<dbReference type="Gene3D" id="3.40.50.1820">
    <property type="entry name" value="alpha/beta hydrolase"/>
    <property type="match status" value="1"/>
</dbReference>
<name>A0AAX3X317_9BACI</name>
<dbReference type="PANTHER" id="PTHR43798:SF33">
    <property type="entry name" value="HYDROLASE, PUTATIVE (AFU_ORTHOLOGUE AFUA_2G14860)-RELATED"/>
    <property type="match status" value="1"/>
</dbReference>
<dbReference type="InterPro" id="IPR050266">
    <property type="entry name" value="AB_hydrolase_sf"/>
</dbReference>
<dbReference type="EMBL" id="CP126101">
    <property type="protein sequence ID" value="WHY54059.1"/>
    <property type="molecule type" value="Genomic_DNA"/>
</dbReference>
<protein>
    <submittedName>
        <fullName evidence="2">Alpha/beta hydrolase</fullName>
    </submittedName>
</protein>
<dbReference type="PRINTS" id="PR00111">
    <property type="entry name" value="ABHYDROLASE"/>
</dbReference>
<organism evidence="2 3">
    <name type="scientific">Lysinibacillus pakistanensis</name>
    <dbReference type="NCBI Taxonomy" id="759811"/>
    <lineage>
        <taxon>Bacteria</taxon>
        <taxon>Bacillati</taxon>
        <taxon>Bacillota</taxon>
        <taxon>Bacilli</taxon>
        <taxon>Bacillales</taxon>
        <taxon>Bacillaceae</taxon>
        <taxon>Lysinibacillus</taxon>
    </lineage>
</organism>
<gene>
    <name evidence="2" type="ORF">QNH24_12715</name>
</gene>
<keyword evidence="2" id="KW-0378">Hydrolase</keyword>
<sequence length="291" mass="33159">MKHTIYTSDKGRLVILKHYEQYLKSFDFAIERVMVETTFGKTHVLMAGPKEGKPLLIFQGGNCINPMTLSWFKPLVKKYRIYAPDTIGHPGYSAQTRISAKDQSFAQWIAQLMDSFHIQKCAVLGPSYGAGIILRLATYLPERIDCAVLVSPAGIKLGSKIEMLHKIFMPLLQFKKTSSIKYLKQITDCMSAGNMKESDHEIIGDIFRFVKLEQGMPKLTTRDELAHFSVPTLIIAGEEDIFFPENKVKKSAEQIVPNLTAFYSFNMGHFPSENQLQTINHTIQNFFEKYY</sequence>
<dbReference type="AlphaFoldDB" id="A0AAX3X317"/>
<dbReference type="PANTHER" id="PTHR43798">
    <property type="entry name" value="MONOACYLGLYCEROL LIPASE"/>
    <property type="match status" value="1"/>
</dbReference>
<reference evidence="2" key="1">
    <citation type="submission" date="2023-05" db="EMBL/GenBank/DDBJ databases">
        <title>Comparative genomics of Bacillaceae isolates and their secondary metabolite potential.</title>
        <authorList>
            <person name="Song L."/>
            <person name="Nielsen L.J."/>
            <person name="Mohite O."/>
            <person name="Xu X."/>
            <person name="Weber T."/>
            <person name="Kovacs A.T."/>
        </authorList>
    </citation>
    <scope>NUCLEOTIDE SEQUENCE</scope>
    <source>
        <strain evidence="2">LY1</strain>
    </source>
</reference>
<dbReference type="InterPro" id="IPR029058">
    <property type="entry name" value="AB_hydrolase_fold"/>
</dbReference>
<feature type="domain" description="AB hydrolase-1" evidence="1">
    <location>
        <begin position="54"/>
        <end position="157"/>
    </location>
</feature>
<dbReference type="Proteomes" id="UP001178322">
    <property type="component" value="Chromosome"/>
</dbReference>
<dbReference type="GO" id="GO:0016787">
    <property type="term" value="F:hydrolase activity"/>
    <property type="evidence" value="ECO:0007669"/>
    <property type="project" value="UniProtKB-KW"/>
</dbReference>
<dbReference type="RefSeq" id="WP_283872631.1">
    <property type="nucleotide sequence ID" value="NZ_CP126101.1"/>
</dbReference>
<dbReference type="SUPFAM" id="SSF53474">
    <property type="entry name" value="alpha/beta-Hydrolases"/>
    <property type="match status" value="1"/>
</dbReference>
<proteinExistence type="predicted"/>
<dbReference type="GO" id="GO:0016020">
    <property type="term" value="C:membrane"/>
    <property type="evidence" value="ECO:0007669"/>
    <property type="project" value="TreeGrafter"/>
</dbReference>
<evidence type="ECO:0000259" key="1">
    <source>
        <dbReference type="Pfam" id="PF00561"/>
    </source>
</evidence>